<dbReference type="GO" id="GO:0005737">
    <property type="term" value="C:cytoplasm"/>
    <property type="evidence" value="ECO:0007669"/>
    <property type="project" value="InterPro"/>
</dbReference>
<evidence type="ECO:0000313" key="3">
    <source>
        <dbReference type="EMBL" id="PIZ27872.1"/>
    </source>
</evidence>
<reference evidence="4" key="1">
    <citation type="submission" date="2017-09" db="EMBL/GenBank/DDBJ databases">
        <title>Depth-based differentiation of microbial function through sediment-hosted aquifers and enrichment of novel symbionts in the deep terrestrial subsurface.</title>
        <authorList>
            <person name="Probst A.J."/>
            <person name="Ladd B."/>
            <person name="Jarett J.K."/>
            <person name="Geller-Mcgrath D.E."/>
            <person name="Sieber C.M.K."/>
            <person name="Emerson J.B."/>
            <person name="Anantharaman K."/>
            <person name="Thomas B.C."/>
            <person name="Malmstrom R."/>
            <person name="Stieglmeier M."/>
            <person name="Klingl A."/>
            <person name="Woyke T."/>
            <person name="Ryan C.M."/>
            <person name="Banfield J.F."/>
        </authorList>
    </citation>
    <scope>NUCLEOTIDE SEQUENCE [LARGE SCALE GENOMIC DNA]</scope>
</reference>
<protein>
    <recommendedName>
        <fullName evidence="2">Dihydroorotate dehydrogenase catalytic domain-containing protein</fullName>
    </recommendedName>
</protein>
<sequence>MVVGETISQGRDYRPSLFTVVIKTLSYQPIAGNSRWYNPLRCVRPLRGNFLLPIGTANAVGLTNPGYRWWCEKVAPSVDFSWQRLVGSVSPEGSTVDQFAEMVSRLSQFRFVALEINPFCPNVTGYSAEKVVEYTKAAKEATPKPLIFKVSAAQDVSAIIPKVEGKIEAISINAVPWKLAFPEERSPLAHLDGGAVSGKPAQKRNWNLLQWIRVISPDIPVIGPDIWEYQDIARLEELGASASSFGAL</sequence>
<feature type="domain" description="Dihydroorotate dehydrogenase catalytic" evidence="2">
    <location>
        <begin position="52"/>
        <end position="224"/>
    </location>
</feature>
<dbReference type="InterPro" id="IPR013785">
    <property type="entry name" value="Aldolase_TIM"/>
</dbReference>
<comment type="caution">
    <text evidence="3">The sequence shown here is derived from an EMBL/GenBank/DDBJ whole genome shotgun (WGS) entry which is preliminary data.</text>
</comment>
<keyword evidence="1" id="KW-0560">Oxidoreductase</keyword>
<dbReference type="Proteomes" id="UP000231332">
    <property type="component" value="Unassembled WGS sequence"/>
</dbReference>
<dbReference type="SUPFAM" id="SSF51395">
    <property type="entry name" value="FMN-linked oxidoreductases"/>
    <property type="match status" value="1"/>
</dbReference>
<dbReference type="EMBL" id="PFMY01000006">
    <property type="protein sequence ID" value="PIZ27872.1"/>
    <property type="molecule type" value="Genomic_DNA"/>
</dbReference>
<organism evidence="3 4">
    <name type="scientific">Candidatus Berkelbacteria bacterium CG_4_10_14_0_8_um_filter_42_34</name>
    <dbReference type="NCBI Taxonomy" id="1974502"/>
    <lineage>
        <taxon>Bacteria</taxon>
        <taxon>Candidatus Berkelbacteria</taxon>
    </lineage>
</organism>
<gene>
    <name evidence="3" type="ORF">COY45_00100</name>
</gene>
<evidence type="ECO:0000313" key="4">
    <source>
        <dbReference type="Proteomes" id="UP000231332"/>
    </source>
</evidence>
<dbReference type="AlphaFoldDB" id="A0A2M7SXF9"/>
<dbReference type="InterPro" id="IPR005720">
    <property type="entry name" value="Dihydroorotate_DH_cat"/>
</dbReference>
<dbReference type="Gene3D" id="3.20.20.70">
    <property type="entry name" value="Aldolase class I"/>
    <property type="match status" value="1"/>
</dbReference>
<name>A0A2M7SXF9_9BACT</name>
<evidence type="ECO:0000259" key="2">
    <source>
        <dbReference type="Pfam" id="PF01180"/>
    </source>
</evidence>
<dbReference type="Pfam" id="PF01180">
    <property type="entry name" value="DHO_dh"/>
    <property type="match status" value="1"/>
</dbReference>
<evidence type="ECO:0000256" key="1">
    <source>
        <dbReference type="ARBA" id="ARBA00023002"/>
    </source>
</evidence>
<dbReference type="GO" id="GO:0016627">
    <property type="term" value="F:oxidoreductase activity, acting on the CH-CH group of donors"/>
    <property type="evidence" value="ECO:0007669"/>
    <property type="project" value="InterPro"/>
</dbReference>
<proteinExistence type="predicted"/>
<accession>A0A2M7SXF9</accession>